<dbReference type="InterPro" id="IPR007111">
    <property type="entry name" value="NACHT_NTPase"/>
</dbReference>
<feature type="compositionally biased region" description="Polar residues" evidence="7">
    <location>
        <begin position="64"/>
        <end position="77"/>
    </location>
</feature>
<comment type="caution">
    <text evidence="9">The sequence shown here is derived from an EMBL/GenBank/DDBJ whole genome shotgun (WGS) entry which is preliminary data.</text>
</comment>
<dbReference type="Pfam" id="PF24883">
    <property type="entry name" value="NPHP3_N"/>
    <property type="match status" value="1"/>
</dbReference>
<evidence type="ECO:0000256" key="5">
    <source>
        <dbReference type="ARBA" id="ARBA00036943"/>
    </source>
</evidence>
<dbReference type="PROSITE" id="PS50082">
    <property type="entry name" value="WD_REPEATS_2"/>
    <property type="match status" value="3"/>
</dbReference>
<dbReference type="SUPFAM" id="SSF55120">
    <property type="entry name" value="Pseudouridine synthase"/>
    <property type="match status" value="1"/>
</dbReference>
<dbReference type="InterPro" id="IPR020094">
    <property type="entry name" value="TruA/RsuA/RluB/E/F_N"/>
</dbReference>
<dbReference type="GO" id="GO:0001522">
    <property type="term" value="P:pseudouridine synthesis"/>
    <property type="evidence" value="ECO:0007669"/>
    <property type="project" value="InterPro"/>
</dbReference>
<dbReference type="Gene3D" id="3.30.70.580">
    <property type="entry name" value="Pseudouridine synthase I, catalytic domain, N-terminal subdomain"/>
    <property type="match status" value="1"/>
</dbReference>
<dbReference type="Gene3D" id="2.130.10.10">
    <property type="entry name" value="YVTN repeat-like/Quinoprotein amine dehydrogenase"/>
    <property type="match status" value="2"/>
</dbReference>
<feature type="compositionally biased region" description="Polar residues" evidence="7">
    <location>
        <begin position="38"/>
        <end position="47"/>
    </location>
</feature>
<evidence type="ECO:0000256" key="7">
    <source>
        <dbReference type="SAM" id="MobiDB-lite"/>
    </source>
</evidence>
<dbReference type="SUPFAM" id="SSF50978">
    <property type="entry name" value="WD40 repeat-like"/>
    <property type="match status" value="1"/>
</dbReference>
<evidence type="ECO:0000256" key="4">
    <source>
        <dbReference type="ARBA" id="ARBA00023235"/>
    </source>
</evidence>
<dbReference type="Proteomes" id="UP000602905">
    <property type="component" value="Unassembled WGS sequence"/>
</dbReference>
<proteinExistence type="inferred from homology"/>
<feature type="compositionally biased region" description="Basic and acidic residues" evidence="7">
    <location>
        <begin position="90"/>
        <end position="106"/>
    </location>
</feature>
<dbReference type="GO" id="GO:0008033">
    <property type="term" value="P:tRNA processing"/>
    <property type="evidence" value="ECO:0007669"/>
    <property type="project" value="UniProtKB-KW"/>
</dbReference>
<keyword evidence="3" id="KW-0677">Repeat</keyword>
<dbReference type="CDD" id="cd00200">
    <property type="entry name" value="WD40"/>
    <property type="match status" value="1"/>
</dbReference>
<dbReference type="SUPFAM" id="SSF52540">
    <property type="entry name" value="P-loop containing nucleoside triphosphate hydrolases"/>
    <property type="match status" value="1"/>
</dbReference>
<dbReference type="InterPro" id="IPR036322">
    <property type="entry name" value="WD40_repeat_dom_sf"/>
</dbReference>
<dbReference type="SMART" id="SM00320">
    <property type="entry name" value="WD40"/>
    <property type="match status" value="5"/>
</dbReference>
<keyword evidence="4" id="KW-0413">Isomerase</keyword>
<accession>A0A8H7HVY2</accession>
<feature type="region of interest" description="Disordered" evidence="7">
    <location>
        <begin position="1"/>
        <end position="132"/>
    </location>
</feature>
<dbReference type="InterPro" id="IPR001680">
    <property type="entry name" value="WD40_rpt"/>
</dbReference>
<gene>
    <name evidence="9" type="ORF">RHS03_03368</name>
</gene>
<evidence type="ECO:0000256" key="1">
    <source>
        <dbReference type="ARBA" id="ARBA00009375"/>
    </source>
</evidence>
<dbReference type="FunFam" id="3.30.70.580:FF:000002">
    <property type="entry name" value="tRNA pseudouridine synthase"/>
    <property type="match status" value="1"/>
</dbReference>
<feature type="repeat" description="WD" evidence="6">
    <location>
        <begin position="1054"/>
        <end position="1095"/>
    </location>
</feature>
<evidence type="ECO:0000313" key="9">
    <source>
        <dbReference type="EMBL" id="KAF8707417.1"/>
    </source>
</evidence>
<feature type="compositionally biased region" description="Basic and acidic residues" evidence="7">
    <location>
        <begin position="114"/>
        <end position="129"/>
    </location>
</feature>
<dbReference type="EMBL" id="JACYCD010000049">
    <property type="protein sequence ID" value="KAF8707417.1"/>
    <property type="molecule type" value="Genomic_DNA"/>
</dbReference>
<dbReference type="InterPro" id="IPR027417">
    <property type="entry name" value="P-loop_NTPase"/>
</dbReference>
<dbReference type="GO" id="GO:0009982">
    <property type="term" value="F:pseudouridine synthase activity"/>
    <property type="evidence" value="ECO:0007669"/>
    <property type="project" value="InterPro"/>
</dbReference>
<dbReference type="OrthoDB" id="538223at2759"/>
<dbReference type="PROSITE" id="PS50837">
    <property type="entry name" value="NACHT"/>
    <property type="match status" value="1"/>
</dbReference>
<dbReference type="PROSITE" id="PS50294">
    <property type="entry name" value="WD_REPEATS_REGION"/>
    <property type="match status" value="3"/>
</dbReference>
<evidence type="ECO:0000259" key="8">
    <source>
        <dbReference type="PROSITE" id="PS50837"/>
    </source>
</evidence>
<keyword evidence="2" id="KW-0819">tRNA processing</keyword>
<evidence type="ECO:0000256" key="6">
    <source>
        <dbReference type="PROSITE-ProRule" id="PRU00221"/>
    </source>
</evidence>
<feature type="compositionally biased region" description="Basic residues" evidence="7">
    <location>
        <begin position="78"/>
        <end position="89"/>
    </location>
</feature>
<feature type="compositionally biased region" description="Basic and acidic residues" evidence="7">
    <location>
        <begin position="15"/>
        <end position="29"/>
    </location>
</feature>
<feature type="domain" description="NACHT" evidence="8">
    <location>
        <begin position="436"/>
        <end position="581"/>
    </location>
</feature>
<evidence type="ECO:0000256" key="2">
    <source>
        <dbReference type="ARBA" id="ARBA00022694"/>
    </source>
</evidence>
<dbReference type="PANTHER" id="PTHR10039">
    <property type="entry name" value="AMELOGENIN"/>
    <property type="match status" value="1"/>
</dbReference>
<organism evidence="9 10">
    <name type="scientific">Rhizoctonia solani</name>
    <dbReference type="NCBI Taxonomy" id="456999"/>
    <lineage>
        <taxon>Eukaryota</taxon>
        <taxon>Fungi</taxon>
        <taxon>Dikarya</taxon>
        <taxon>Basidiomycota</taxon>
        <taxon>Agaricomycotina</taxon>
        <taxon>Agaricomycetes</taxon>
        <taxon>Cantharellales</taxon>
        <taxon>Ceratobasidiaceae</taxon>
        <taxon>Rhizoctonia</taxon>
    </lineage>
</organism>
<name>A0A8H7HVY2_9AGAM</name>
<comment type="similarity">
    <text evidence="1">Belongs to the tRNA pseudouridine synthase TruA family.</text>
</comment>
<evidence type="ECO:0000313" key="10">
    <source>
        <dbReference type="Proteomes" id="UP000602905"/>
    </source>
</evidence>
<dbReference type="GO" id="GO:0003723">
    <property type="term" value="F:RNA binding"/>
    <property type="evidence" value="ECO:0007669"/>
    <property type="project" value="InterPro"/>
</dbReference>
<keyword evidence="6" id="KW-0853">WD repeat</keyword>
<comment type="catalytic activity">
    <reaction evidence="5">
        <text>a uridine in tRNA = a pseudouridine in tRNA</text>
        <dbReference type="Rhea" id="RHEA:54572"/>
        <dbReference type="Rhea" id="RHEA-COMP:13339"/>
        <dbReference type="Rhea" id="RHEA-COMP:13934"/>
        <dbReference type="ChEBI" id="CHEBI:65314"/>
        <dbReference type="ChEBI" id="CHEBI:65315"/>
    </reaction>
</comment>
<feature type="repeat" description="WD" evidence="6">
    <location>
        <begin position="1142"/>
        <end position="1177"/>
    </location>
</feature>
<reference evidence="9" key="1">
    <citation type="submission" date="2020-09" db="EMBL/GenBank/DDBJ databases">
        <title>Comparative genome analyses of four rice-infecting Rhizoctonia solani isolates reveal extensive enrichment of homogalacturonan modification genes.</title>
        <authorList>
            <person name="Lee D.-Y."/>
            <person name="Jeon J."/>
            <person name="Kim K.-T."/>
            <person name="Cheong K."/>
            <person name="Song H."/>
            <person name="Choi G."/>
            <person name="Ko J."/>
            <person name="Opiyo S.O."/>
            <person name="Zuo S."/>
            <person name="Madhav S."/>
            <person name="Lee Y.-H."/>
            <person name="Wang G.-L."/>
        </authorList>
    </citation>
    <scope>NUCLEOTIDE SEQUENCE</scope>
    <source>
        <strain evidence="9">AG1-IA WGL</strain>
    </source>
</reference>
<sequence length="1211" mass="133207">MKRDSPCEPATEGVAQEKRPKLDESDLTKSDATIKPTGATSSDQAASTIVIPEAPDSAPAEPGASNSNDPEDSTPSSSKRKNKTRGGRGRGRDQRAHTDRNAERKGSWASRGTRNNEDKPVDDGQEKAPRLPKKKVAVLIGFCGTGYNGMQIQRDAGTNTIENTLFNAMVKAGAVSEDNSDDPVKVNLQRAARTDAGVHAAGNVVSLKMITEPPDTPDLVAKLAATDTAAVSVPRPITPAPSAIRALTGTLKTLHSAAQVFPPLHAAIGGLLASVEHMELSSKNHTEMEALATRLSLLVERLRRHIEEAKSTAVSEFLEGIATSMQEQVATIRSKQDNRTARYLRNAEQDEEEILQAYRHIADILEDIKTEASLKTWDIAEEQRAKSYLAGLSAVDSAIYNSLLSHDVNRRACTPNTRSKILLELNQWSVDRTKPNVFWMNGVAGTGKTTIAYTFAQFLKTRGTLGASFFCTRTSDECRDVGRIIPTIAHQLALYSPSFRSALLQVLEQEPNIKSQSIDSQCERLIKKPLSKAKSGMTKGLVVVIDALDECSNANGVRTILDVLFRITPSLPLKFFVTSRPEPDIRQRIEAQSDRNRSMCVLHEIEKSLVEADIELYLRDELCNGVSEHDLIKLAKLSGNLFIYAATATRYIRRRGTMVDQDRLEAILNSSSKLANRHADIDKLYATILDAAVHDSNLDQEEQDQTLAIVWTAICAREPIDVDTVGALTGIKAAKAHILLQALYSVLHVSQATGTITTLHASFPDYMSDKARSAKFYCDEAKHSQLLAERCFQVMQDQLRFNICGLETSFIPDREVQDLEDRIARSISPTLSYVAHHWGDHVVGSSPCETVRKGLEELLSYRLLFWMEVVSLKRALDKGIGMLLALKPWLTAKDASSDLIRLLNNLWIFVSKYAAGLVLQLMPHIYISALAFCHPTSLVYKQYRGRTQDLLRLEGSVMEQSQMALLAIWQMPLEPLLLAFSPDGSQFAIGFYDSTVHIFHVHNGTVALGPLEGHTHGINSISFSPDGLLLVSGSSDGTMLVQDAQMGSCIYDVIKEHESGVMSVLFSPDGKHILSGSKDETTQMWDSGNGSLIPNSIKCHSGYVNCTAFSPDGKHIACGLNSNESPIVVYNASTSKSIPFPFNAHWSPVFAIAFLPNSKHLVTGHGSGDLRVWSLESAGRHRHTLSTQSTQHCNHIHWVLVTCRQTCHWLY</sequence>
<evidence type="ECO:0000256" key="3">
    <source>
        <dbReference type="ARBA" id="ARBA00022737"/>
    </source>
</evidence>
<dbReference type="Pfam" id="PF00400">
    <property type="entry name" value="WD40"/>
    <property type="match status" value="4"/>
</dbReference>
<dbReference type="InterPro" id="IPR056884">
    <property type="entry name" value="NPHP3-like_N"/>
</dbReference>
<dbReference type="AlphaFoldDB" id="A0A8H7HVY2"/>
<feature type="non-terminal residue" evidence="9">
    <location>
        <position position="1211"/>
    </location>
</feature>
<protein>
    <submittedName>
        <fullName evidence="9">WD domain, G-beta repeat</fullName>
    </submittedName>
</protein>
<feature type="repeat" description="WD" evidence="6">
    <location>
        <begin position="1011"/>
        <end position="1052"/>
    </location>
</feature>
<dbReference type="InterPro" id="IPR020103">
    <property type="entry name" value="PsdUridine_synth_cat_dom_sf"/>
</dbReference>
<dbReference type="Gene3D" id="3.40.50.300">
    <property type="entry name" value="P-loop containing nucleotide triphosphate hydrolases"/>
    <property type="match status" value="1"/>
</dbReference>
<dbReference type="InterPro" id="IPR015943">
    <property type="entry name" value="WD40/YVTN_repeat-like_dom_sf"/>
</dbReference>